<dbReference type="CDD" id="cd06093">
    <property type="entry name" value="PX_domain"/>
    <property type="match status" value="1"/>
</dbReference>
<proteinExistence type="predicted"/>
<feature type="domain" description="PX" evidence="2">
    <location>
        <begin position="1"/>
        <end position="164"/>
    </location>
</feature>
<reference evidence="3" key="1">
    <citation type="journal article" date="2012" name="Proc. Natl. Acad. Sci. U.S.A.">
        <title>Antigenic diversity is generated by distinct evolutionary mechanisms in African trypanosome species.</title>
        <authorList>
            <person name="Jackson A.P."/>
            <person name="Berry A."/>
            <person name="Aslett M."/>
            <person name="Allison H.C."/>
            <person name="Burton P."/>
            <person name="Vavrova-Anderson J."/>
            <person name="Brown R."/>
            <person name="Browne H."/>
            <person name="Corton N."/>
            <person name="Hauser H."/>
            <person name="Gamble J."/>
            <person name="Gilderthorp R."/>
            <person name="Marcello L."/>
            <person name="McQuillan J."/>
            <person name="Otto T.D."/>
            <person name="Quail M.A."/>
            <person name="Sanders M.J."/>
            <person name="van Tonder A."/>
            <person name="Ginger M.L."/>
            <person name="Field M.C."/>
            <person name="Barry J.D."/>
            <person name="Hertz-Fowler C."/>
            <person name="Berriman M."/>
        </authorList>
    </citation>
    <scope>NUCLEOTIDE SEQUENCE</scope>
    <source>
        <strain evidence="3">Y486</strain>
    </source>
</reference>
<evidence type="ECO:0000259" key="2">
    <source>
        <dbReference type="PROSITE" id="PS50195"/>
    </source>
</evidence>
<dbReference type="PROSITE" id="PS50195">
    <property type="entry name" value="PX"/>
    <property type="match status" value="1"/>
</dbReference>
<dbReference type="Gene3D" id="3.30.1520.10">
    <property type="entry name" value="Phox-like domain"/>
    <property type="match status" value="1"/>
</dbReference>
<evidence type="ECO:0000256" key="1">
    <source>
        <dbReference type="SAM" id="MobiDB-lite"/>
    </source>
</evidence>
<organism evidence="3">
    <name type="scientific">Trypanosoma vivax (strain Y486)</name>
    <dbReference type="NCBI Taxonomy" id="1055687"/>
    <lineage>
        <taxon>Eukaryota</taxon>
        <taxon>Discoba</taxon>
        <taxon>Euglenozoa</taxon>
        <taxon>Kinetoplastea</taxon>
        <taxon>Metakinetoplastina</taxon>
        <taxon>Trypanosomatida</taxon>
        <taxon>Trypanosomatidae</taxon>
        <taxon>Trypanosoma</taxon>
        <taxon>Duttonella</taxon>
    </lineage>
</organism>
<dbReference type="EMBL" id="HE573020">
    <property type="protein sequence ID" value="CCC47368.1"/>
    <property type="molecule type" value="Genomic_DNA"/>
</dbReference>
<dbReference type="PANTHER" id="PTHR10555">
    <property type="entry name" value="SORTING NEXIN"/>
    <property type="match status" value="1"/>
</dbReference>
<evidence type="ECO:0000313" key="3">
    <source>
        <dbReference type="EMBL" id="CCC47368.1"/>
    </source>
</evidence>
<dbReference type="SMART" id="SM00312">
    <property type="entry name" value="PX"/>
    <property type="match status" value="1"/>
</dbReference>
<accession>G0TTT6</accession>
<feature type="region of interest" description="Disordered" evidence="1">
    <location>
        <begin position="467"/>
        <end position="486"/>
    </location>
</feature>
<sequence>MSHFSNELKMEFFVADAERVFSENGKAQPLSHWTYKLVTRSFLESYQRPPVVACNIIPSNFIKGPNYIDFCTWHRFSDFEWLMRQIESEFPGIILPPLPEKEFGGIVDKFTGNFSEAREGDAKNHPLIQQRIRQLQLTLNALSRLVLVHESEVFKAFTTLEDMEWHTYKEERDLETTKPIMASIKNSFMSFISKINSSTRASSEGDSTPPEVVAILEREKQIEQHLRACAKAIEQLVTLMTTKMRRRGDVESTCQPLAGTCVSPLACFQTHMVQLGTDIGRTGVVKRIASDRALVEWDTGSDGASWTPLSELRYPKSGVSDPEVLVLHKFVAQIDSYFAHLCNATELGSLNDVLNMLLFISKFASRCVHAIERLKKMGSNISLPTKGESDCATEAGRIQLMKDNLQSGYSRLLHEYDGFYHPYRSKLLLGVAHSVREVFSNLMIDDWNARLSYAFSLVNRDIELSEDDNEKGIASTNREASPGEHQ</sequence>
<dbReference type="Pfam" id="PF00787">
    <property type="entry name" value="PX"/>
    <property type="match status" value="1"/>
</dbReference>
<name>G0TTT6_TRYVY</name>
<dbReference type="InterPro" id="IPR036871">
    <property type="entry name" value="PX_dom_sf"/>
</dbReference>
<dbReference type="PANTHER" id="PTHR10555:SF170">
    <property type="entry name" value="FI18122P1"/>
    <property type="match status" value="1"/>
</dbReference>
<protein>
    <recommendedName>
        <fullName evidence="2">PX domain-containing protein</fullName>
    </recommendedName>
</protein>
<dbReference type="GO" id="GO:0005768">
    <property type="term" value="C:endosome"/>
    <property type="evidence" value="ECO:0007669"/>
    <property type="project" value="TreeGrafter"/>
</dbReference>
<dbReference type="SUPFAM" id="SSF64268">
    <property type="entry name" value="PX domain"/>
    <property type="match status" value="1"/>
</dbReference>
<dbReference type="GO" id="GO:0035091">
    <property type="term" value="F:phosphatidylinositol binding"/>
    <property type="evidence" value="ECO:0007669"/>
    <property type="project" value="InterPro"/>
</dbReference>
<dbReference type="VEuPathDB" id="TriTrypDB:TvY486_0400320"/>
<dbReference type="InterPro" id="IPR001683">
    <property type="entry name" value="PX_dom"/>
</dbReference>
<gene>
    <name evidence="3" type="ORF">TVY486_0400320</name>
</gene>
<dbReference type="AlphaFoldDB" id="G0TTT6"/>